<dbReference type="Pfam" id="PF17111">
    <property type="entry name" value="PigL_N"/>
    <property type="match status" value="1"/>
</dbReference>
<organism evidence="3 4">
    <name type="scientific">Clonostachys rhizophaga</name>
    <dbReference type="NCBI Taxonomy" id="160324"/>
    <lineage>
        <taxon>Eukaryota</taxon>
        <taxon>Fungi</taxon>
        <taxon>Dikarya</taxon>
        <taxon>Ascomycota</taxon>
        <taxon>Pezizomycotina</taxon>
        <taxon>Sordariomycetes</taxon>
        <taxon>Hypocreomycetidae</taxon>
        <taxon>Hypocreales</taxon>
        <taxon>Bionectriaceae</taxon>
        <taxon>Clonostachys</taxon>
    </lineage>
</organism>
<feature type="domain" description="Azaphilone pigments biosynthesis cluster protein L N-terminal" evidence="2">
    <location>
        <begin position="3"/>
        <end position="211"/>
    </location>
</feature>
<dbReference type="InterPro" id="IPR031348">
    <property type="entry name" value="PigL_N"/>
</dbReference>
<feature type="region of interest" description="Disordered" evidence="1">
    <location>
        <begin position="378"/>
        <end position="425"/>
    </location>
</feature>
<keyword evidence="4" id="KW-1185">Reference proteome</keyword>
<reference evidence="3" key="1">
    <citation type="submission" date="2021-10" db="EMBL/GenBank/DDBJ databases">
        <authorList>
            <person name="Piombo E."/>
        </authorList>
    </citation>
    <scope>NUCLEOTIDE SEQUENCE</scope>
</reference>
<protein>
    <recommendedName>
        <fullName evidence="2">Azaphilone pigments biosynthesis cluster protein L N-terminal domain-containing protein</fullName>
    </recommendedName>
</protein>
<proteinExistence type="predicted"/>
<dbReference type="OrthoDB" id="5068804at2759"/>
<accession>A0A9N9V9P8</accession>
<dbReference type="Proteomes" id="UP000696573">
    <property type="component" value="Unassembled WGS sequence"/>
</dbReference>
<dbReference type="EMBL" id="CABFNQ020000561">
    <property type="protein sequence ID" value="CAH0019542.1"/>
    <property type="molecule type" value="Genomic_DNA"/>
</dbReference>
<evidence type="ECO:0000313" key="3">
    <source>
        <dbReference type="EMBL" id="CAH0019542.1"/>
    </source>
</evidence>
<comment type="caution">
    <text evidence="3">The sequence shown here is derived from an EMBL/GenBank/DDBJ whole genome shotgun (WGS) entry which is preliminary data.</text>
</comment>
<gene>
    <name evidence="3" type="ORF">CRHIZ90672A_00018948</name>
</gene>
<evidence type="ECO:0000313" key="4">
    <source>
        <dbReference type="Proteomes" id="UP000696573"/>
    </source>
</evidence>
<evidence type="ECO:0000256" key="1">
    <source>
        <dbReference type="SAM" id="MobiDB-lite"/>
    </source>
</evidence>
<dbReference type="AlphaFoldDB" id="A0A9N9V9P8"/>
<evidence type="ECO:0000259" key="2">
    <source>
        <dbReference type="Pfam" id="PF17111"/>
    </source>
</evidence>
<name>A0A9N9V9P8_9HYPO</name>
<sequence>MGDPLSIASSVVALVTFALQSSVVLYSTVRSFQSQDRDVRALKGELNDLTTVLECLLDTVTNHPELDFAALKTPLHRCGKACEEYGDIITRCTKHSTGSRPSIRDWITQKYLQGDIDDFRAMLAGYKSTINIALANANIHAAAITPKALEDYKDLISDTSNDLQEHMRTVEAKFQLLLNNNEAKGKVTDASEWEAILEEKASTQQGLSICAQLSLQIEQFGSTTRESPGFSDRSSAHKLIRSGLNSAKGSIQSLVTRLQIHENDIEKQLAALISSTHDSENNISQLTQLHQTKDSLRQCIEIVSGASETLMDQRRNVFEDITMADDSYDFSVSTVGDLVTARRLTLKGRSRHVGGQISDESYQRTIDAITRLDMENARVSSQNDDPDLALDRATPMPQIKKGKAQEGFSSRHGRGVILSPSTEGA</sequence>